<proteinExistence type="predicted"/>
<dbReference type="Pfam" id="PF09697">
    <property type="entry name" value="Porph_ging"/>
    <property type="match status" value="1"/>
</dbReference>
<dbReference type="OrthoDB" id="1440774at2"/>
<dbReference type="Proteomes" id="UP000321150">
    <property type="component" value="Unassembled WGS sequence"/>
</dbReference>
<sequence length="266" mass="30467">MLKIFSIIILMNSILVFSQDKNTVLYSNLIAKYHVKFLKDSTDKSSEREEIMTLFIGDNISLFKSDQKAKSDSLKESIVKNSLSNITSGNINIDFSKVPRVNMNQEVLLKDGKLKVYDKVFKNLFSFEPANKVEWILLNEAKKINGYDCKKATGKYGSRNITAWYTVEIPVSEGPYTFKGLPGLIVSLEDQKQTYSFELFYLKKERREIILIKNDTPTTYEKFSNARQNAKDNAVSNVSGILHREMTAHEMDVVRNNAGKKNNYLD</sequence>
<reference evidence="1 2" key="1">
    <citation type="submission" date="2019-07" db="EMBL/GenBank/DDBJ databases">
        <title>Whole genome shotgun sequence of Chryseobacterium lathyri NBRC 105250.</title>
        <authorList>
            <person name="Hosoyama A."/>
            <person name="Uohara A."/>
            <person name="Ohji S."/>
            <person name="Ichikawa N."/>
        </authorList>
    </citation>
    <scope>NUCLEOTIDE SEQUENCE [LARGE SCALE GENOMIC DNA]</scope>
    <source>
        <strain evidence="1 2">NBRC 105250</strain>
    </source>
</reference>
<protein>
    <recommendedName>
        <fullName evidence="3">GLPGLI family protein</fullName>
    </recommendedName>
</protein>
<evidence type="ECO:0000313" key="1">
    <source>
        <dbReference type="EMBL" id="GEN74066.1"/>
    </source>
</evidence>
<organism evidence="1 2">
    <name type="scientific">Chryseobacterium lathyri</name>
    <dbReference type="NCBI Taxonomy" id="395933"/>
    <lineage>
        <taxon>Bacteria</taxon>
        <taxon>Pseudomonadati</taxon>
        <taxon>Bacteroidota</taxon>
        <taxon>Flavobacteriia</taxon>
        <taxon>Flavobacteriales</taxon>
        <taxon>Weeksellaceae</taxon>
        <taxon>Chryseobacterium group</taxon>
        <taxon>Chryseobacterium</taxon>
    </lineage>
</organism>
<dbReference type="NCBIfam" id="TIGR01200">
    <property type="entry name" value="GLPGLI"/>
    <property type="match status" value="1"/>
</dbReference>
<accession>A0A511YFX7</accession>
<dbReference type="EMBL" id="BJYI01000026">
    <property type="protein sequence ID" value="GEN74066.1"/>
    <property type="molecule type" value="Genomic_DNA"/>
</dbReference>
<dbReference type="RefSeq" id="WP_111960089.1">
    <property type="nucleotide sequence ID" value="NZ_BJYI01000026.1"/>
</dbReference>
<gene>
    <name evidence="1" type="ORF">CLA01_41380</name>
</gene>
<name>A0A511YFX7_9FLAO</name>
<evidence type="ECO:0008006" key="3">
    <source>
        <dbReference type="Google" id="ProtNLM"/>
    </source>
</evidence>
<dbReference type="AlphaFoldDB" id="A0A511YFX7"/>
<dbReference type="InterPro" id="IPR005901">
    <property type="entry name" value="GLPGLI"/>
</dbReference>
<evidence type="ECO:0000313" key="2">
    <source>
        <dbReference type="Proteomes" id="UP000321150"/>
    </source>
</evidence>
<comment type="caution">
    <text evidence="1">The sequence shown here is derived from an EMBL/GenBank/DDBJ whole genome shotgun (WGS) entry which is preliminary data.</text>
</comment>